<reference evidence="2" key="1">
    <citation type="submission" date="2016-11" db="UniProtKB">
        <authorList>
            <consortium name="WormBaseParasite"/>
        </authorList>
    </citation>
    <scope>IDENTIFICATION</scope>
</reference>
<dbReference type="AlphaFoldDB" id="A0A1I7WCK0"/>
<evidence type="ECO:0000313" key="1">
    <source>
        <dbReference type="Proteomes" id="UP000095283"/>
    </source>
</evidence>
<accession>A0A1I7WCK0</accession>
<evidence type="ECO:0000313" key="2">
    <source>
        <dbReference type="WBParaSite" id="Hba_02411"/>
    </source>
</evidence>
<name>A0A1I7WCK0_HETBA</name>
<sequence>MIMQCPHFTNFGLNDREKSIILRTASNRTTSIVGICRTCGIDTSKSTMWRMLEKYSNIVQSRMKKCLQVTQGHNGERLHYFEFRSST</sequence>
<keyword evidence="1" id="KW-1185">Reference proteome</keyword>
<dbReference type="Gene3D" id="1.10.10.10">
    <property type="entry name" value="Winged helix-like DNA-binding domain superfamily/Winged helix DNA-binding domain"/>
    <property type="match status" value="1"/>
</dbReference>
<dbReference type="WBParaSite" id="Hba_02411">
    <property type="protein sequence ID" value="Hba_02411"/>
    <property type="gene ID" value="Hba_02411"/>
</dbReference>
<protein>
    <submittedName>
        <fullName evidence="2">HTH_Tnp_Tc3_1 domain-containing protein</fullName>
    </submittedName>
</protein>
<dbReference type="Proteomes" id="UP000095283">
    <property type="component" value="Unplaced"/>
</dbReference>
<proteinExistence type="predicted"/>
<organism evidence="1 2">
    <name type="scientific">Heterorhabditis bacteriophora</name>
    <name type="common">Entomopathogenic nematode worm</name>
    <dbReference type="NCBI Taxonomy" id="37862"/>
    <lineage>
        <taxon>Eukaryota</taxon>
        <taxon>Metazoa</taxon>
        <taxon>Ecdysozoa</taxon>
        <taxon>Nematoda</taxon>
        <taxon>Chromadorea</taxon>
        <taxon>Rhabditida</taxon>
        <taxon>Rhabditina</taxon>
        <taxon>Rhabditomorpha</taxon>
        <taxon>Strongyloidea</taxon>
        <taxon>Heterorhabditidae</taxon>
        <taxon>Heterorhabditis</taxon>
    </lineage>
</organism>
<dbReference type="InterPro" id="IPR036388">
    <property type="entry name" value="WH-like_DNA-bd_sf"/>
</dbReference>